<protein>
    <recommendedName>
        <fullName evidence="3">Prevent host death protein, Phd antitoxin</fullName>
    </recommendedName>
</protein>
<evidence type="ECO:0000313" key="2">
    <source>
        <dbReference type="Proteomes" id="UP001606210"/>
    </source>
</evidence>
<dbReference type="Proteomes" id="UP001606210">
    <property type="component" value="Unassembled WGS sequence"/>
</dbReference>
<sequence>MSAEETIDHTTLTRLVEAQAVRAAHVIGQAGGWRVVVKYGVTERPLAATRSGEVRIFRRLETLVGYLKDLGVERFDVNAASYDPAGGKSVSRPDTSAALKRAHEAAAHDKWFRGQVEEAIAEADAPGAEWLPHEVVKADMAKQRAALQRRIAKAGK</sequence>
<dbReference type="Gene3D" id="6.20.450.20">
    <property type="match status" value="1"/>
</dbReference>
<comment type="caution">
    <text evidence="1">The sequence shown here is derived from an EMBL/GenBank/DDBJ whole genome shotgun (WGS) entry which is preliminary data.</text>
</comment>
<organism evidence="1 2">
    <name type="scientific">Pelomonas parva</name>
    <dbReference type="NCBI Taxonomy" id="3299032"/>
    <lineage>
        <taxon>Bacteria</taxon>
        <taxon>Pseudomonadati</taxon>
        <taxon>Pseudomonadota</taxon>
        <taxon>Betaproteobacteria</taxon>
        <taxon>Burkholderiales</taxon>
        <taxon>Sphaerotilaceae</taxon>
        <taxon>Roseateles</taxon>
    </lineage>
</organism>
<evidence type="ECO:0000313" key="1">
    <source>
        <dbReference type="EMBL" id="MFG6429426.1"/>
    </source>
</evidence>
<keyword evidence="2" id="KW-1185">Reference proteome</keyword>
<dbReference type="RefSeq" id="WP_394476870.1">
    <property type="nucleotide sequence ID" value="NZ_JBIGHV010000002.1"/>
</dbReference>
<name>A0ABW7EYH5_9BURK</name>
<gene>
    <name evidence="1" type="ORF">ACG00Y_05865</name>
</gene>
<accession>A0ABW7EYH5</accession>
<reference evidence="1 2" key="1">
    <citation type="submission" date="2024-08" db="EMBL/GenBank/DDBJ databases">
        <authorList>
            <person name="Lu H."/>
        </authorList>
    </citation>
    <scope>NUCLEOTIDE SEQUENCE [LARGE SCALE GENOMIC DNA]</scope>
    <source>
        <strain evidence="1 2">LYH14W</strain>
    </source>
</reference>
<evidence type="ECO:0008006" key="3">
    <source>
        <dbReference type="Google" id="ProtNLM"/>
    </source>
</evidence>
<dbReference type="EMBL" id="JBIGHV010000002">
    <property type="protein sequence ID" value="MFG6429426.1"/>
    <property type="molecule type" value="Genomic_DNA"/>
</dbReference>
<proteinExistence type="predicted"/>